<proteinExistence type="predicted"/>
<evidence type="ECO:0000313" key="2">
    <source>
        <dbReference type="Proteomes" id="UP000033054"/>
    </source>
</evidence>
<dbReference type="HOGENOM" id="CLU_2755854_0_0_10"/>
<gene>
    <name evidence="1" type="ORF">SD10_20830</name>
</gene>
<dbReference type="OrthoDB" id="965585at2"/>
<accession>A0A0E3V8Q5</accession>
<dbReference type="Proteomes" id="UP000033054">
    <property type="component" value="Chromosome"/>
</dbReference>
<protein>
    <recommendedName>
        <fullName evidence="3">HTH cro/C1-type domain-containing protein</fullName>
    </recommendedName>
</protein>
<dbReference type="GO" id="GO:0003677">
    <property type="term" value="F:DNA binding"/>
    <property type="evidence" value="ECO:0007669"/>
    <property type="project" value="InterPro"/>
</dbReference>
<evidence type="ECO:0008006" key="3">
    <source>
        <dbReference type="Google" id="ProtNLM"/>
    </source>
</evidence>
<dbReference type="PATRIC" id="fig|1379870.5.peg.4491"/>
<sequence length="70" mass="8246">MQTNVLKPIRELINEALPANMQFKPTKDFYQQVGINKHRFSKIMRGEIQPQRNELYTIAAHFQIPAHKLL</sequence>
<dbReference type="RefSeq" id="WP_046576450.1">
    <property type="nucleotide sequence ID" value="NZ_CP010429.1"/>
</dbReference>
<dbReference type="STRING" id="1379870.SD10_20830"/>
<dbReference type="InterPro" id="IPR010982">
    <property type="entry name" value="Lambda_DNA-bd_dom_sf"/>
</dbReference>
<dbReference type="AlphaFoldDB" id="A0A0E3V8Q5"/>
<dbReference type="EMBL" id="CP010429">
    <property type="protein sequence ID" value="AKD56982.1"/>
    <property type="molecule type" value="Genomic_DNA"/>
</dbReference>
<organism evidence="1 2">
    <name type="scientific">Spirosoma radiotolerans</name>
    <dbReference type="NCBI Taxonomy" id="1379870"/>
    <lineage>
        <taxon>Bacteria</taxon>
        <taxon>Pseudomonadati</taxon>
        <taxon>Bacteroidota</taxon>
        <taxon>Cytophagia</taxon>
        <taxon>Cytophagales</taxon>
        <taxon>Cytophagaceae</taxon>
        <taxon>Spirosoma</taxon>
    </lineage>
</organism>
<name>A0A0E3V8Q5_9BACT</name>
<dbReference type="Gene3D" id="1.10.260.40">
    <property type="entry name" value="lambda repressor-like DNA-binding domains"/>
    <property type="match status" value="1"/>
</dbReference>
<evidence type="ECO:0000313" key="1">
    <source>
        <dbReference type="EMBL" id="AKD56982.1"/>
    </source>
</evidence>
<reference evidence="1 2" key="1">
    <citation type="journal article" date="2014" name="Curr. Microbiol.">
        <title>Spirosoma radiotolerans sp. nov., a gamma-radiation-resistant bacterium isolated from gamma ray-irradiated soil.</title>
        <authorList>
            <person name="Lee J.J."/>
            <person name="Srinivasan S."/>
            <person name="Lim S."/>
            <person name="Joe M."/>
            <person name="Im S."/>
            <person name="Bae S.I."/>
            <person name="Park K.R."/>
            <person name="Han J.H."/>
            <person name="Park S.H."/>
            <person name="Joo B.M."/>
            <person name="Park S.J."/>
            <person name="Kim M.K."/>
        </authorList>
    </citation>
    <scope>NUCLEOTIDE SEQUENCE [LARGE SCALE GENOMIC DNA]</scope>
    <source>
        <strain evidence="1 2">DG5A</strain>
    </source>
</reference>
<dbReference type="KEGG" id="srd:SD10_20830"/>
<keyword evidence="2" id="KW-1185">Reference proteome</keyword>